<organism evidence="3 4">
    <name type="scientific">Isoptericola peretonis</name>
    <dbReference type="NCBI Taxonomy" id="2918523"/>
    <lineage>
        <taxon>Bacteria</taxon>
        <taxon>Bacillati</taxon>
        <taxon>Actinomycetota</taxon>
        <taxon>Actinomycetes</taxon>
        <taxon>Micrococcales</taxon>
        <taxon>Promicromonosporaceae</taxon>
        <taxon>Isoptericola</taxon>
    </lineage>
</organism>
<feature type="region of interest" description="Disordered" evidence="1">
    <location>
        <begin position="46"/>
        <end position="88"/>
    </location>
</feature>
<dbReference type="PANTHER" id="PTHR24221:SF654">
    <property type="entry name" value="ATP-BINDING CASSETTE SUB-FAMILY B MEMBER 6"/>
    <property type="match status" value="1"/>
</dbReference>
<proteinExistence type="predicted"/>
<sequence>MAPSEIPLAVTVAVAGLGPVAQIADLLRNSGTLRAAAARIADVLDLPPSVGAPDHAPRPGASAPLGRRDHADRTTTPSGATSDGDDSEAGLVLERVSFSYDGNHPVLDRFSLHVRPGEVVALTGPSGAGKTTAARLVLRLRDPDGGTICVDGTDVRTLPDDVLRRLVALVPQSSPLLRGTVRTNILLGAPDHATRRSGGPRTTPGCCGRTSGCRSGWRRPWASTGTGCPEDSARGSPSRERCCADRGCWSSTRRRRRSTTGPTAR</sequence>
<evidence type="ECO:0000256" key="1">
    <source>
        <dbReference type="SAM" id="MobiDB-lite"/>
    </source>
</evidence>
<dbReference type="Proteomes" id="UP001651050">
    <property type="component" value="Unassembled WGS sequence"/>
</dbReference>
<gene>
    <name evidence="3" type="ORF">M1843_05740</name>
</gene>
<dbReference type="CDD" id="cd03228">
    <property type="entry name" value="ABCC_MRP_Like"/>
    <property type="match status" value="1"/>
</dbReference>
<dbReference type="Pfam" id="PF00005">
    <property type="entry name" value="ABC_tran"/>
    <property type="match status" value="1"/>
</dbReference>
<dbReference type="PANTHER" id="PTHR24221">
    <property type="entry name" value="ATP-BINDING CASSETTE SUB-FAMILY B"/>
    <property type="match status" value="1"/>
</dbReference>
<evidence type="ECO:0000259" key="2">
    <source>
        <dbReference type="Pfam" id="PF00005"/>
    </source>
</evidence>
<dbReference type="SUPFAM" id="SSF52540">
    <property type="entry name" value="P-loop containing nucleoside triphosphate hydrolases"/>
    <property type="match status" value="1"/>
</dbReference>
<accession>A0ABT0J189</accession>
<keyword evidence="3" id="KW-0547">Nucleotide-binding</keyword>
<dbReference type="GO" id="GO:0005524">
    <property type="term" value="F:ATP binding"/>
    <property type="evidence" value="ECO:0007669"/>
    <property type="project" value="UniProtKB-KW"/>
</dbReference>
<feature type="domain" description="ABC transporter" evidence="2">
    <location>
        <begin position="107"/>
        <end position="192"/>
    </location>
</feature>
<keyword evidence="4" id="KW-1185">Reference proteome</keyword>
<name>A0ABT0J189_9MICO</name>
<feature type="compositionally biased region" description="Low complexity" evidence="1">
    <location>
        <begin position="201"/>
        <end position="219"/>
    </location>
</feature>
<keyword evidence="3" id="KW-0067">ATP-binding</keyword>
<dbReference type="Gene3D" id="3.40.50.300">
    <property type="entry name" value="P-loop containing nucleotide triphosphate hydrolases"/>
    <property type="match status" value="1"/>
</dbReference>
<dbReference type="InterPro" id="IPR003439">
    <property type="entry name" value="ABC_transporter-like_ATP-bd"/>
</dbReference>
<dbReference type="InterPro" id="IPR039421">
    <property type="entry name" value="Type_1_exporter"/>
</dbReference>
<protein>
    <submittedName>
        <fullName evidence="3">ATP-binding cassette domain-containing protein</fullName>
    </submittedName>
</protein>
<feature type="compositionally biased region" description="Basic and acidic residues" evidence="1">
    <location>
        <begin position="231"/>
        <end position="244"/>
    </location>
</feature>
<dbReference type="EMBL" id="JALQCY010000002">
    <property type="protein sequence ID" value="MCK9793245.1"/>
    <property type="molecule type" value="Genomic_DNA"/>
</dbReference>
<comment type="caution">
    <text evidence="3">The sequence shown here is derived from an EMBL/GenBank/DDBJ whole genome shotgun (WGS) entry which is preliminary data.</text>
</comment>
<feature type="region of interest" description="Disordered" evidence="1">
    <location>
        <begin position="190"/>
        <end position="244"/>
    </location>
</feature>
<dbReference type="InterPro" id="IPR027417">
    <property type="entry name" value="P-loop_NTPase"/>
</dbReference>
<evidence type="ECO:0000313" key="4">
    <source>
        <dbReference type="Proteomes" id="UP001651050"/>
    </source>
</evidence>
<reference evidence="3 4" key="1">
    <citation type="submission" date="2022-02" db="EMBL/GenBank/DDBJ databases">
        <title>The car tank lid bacteriome: a reservoir of bacteria with potential in bioremediation of fuel.</title>
        <authorList>
            <person name="Vidal-Verdu A."/>
            <person name="Gomez-Martinez D."/>
            <person name="Latorre-Perez A."/>
            <person name="Pereto J."/>
            <person name="Porcar M."/>
        </authorList>
    </citation>
    <scope>NUCLEOTIDE SEQUENCE [LARGE SCALE GENOMIC DNA]</scope>
    <source>
        <strain evidence="3 4">4D.3</strain>
    </source>
</reference>
<evidence type="ECO:0000313" key="3">
    <source>
        <dbReference type="EMBL" id="MCK9793245.1"/>
    </source>
</evidence>